<evidence type="ECO:0000256" key="2">
    <source>
        <dbReference type="ARBA" id="ARBA00007886"/>
    </source>
</evidence>
<dbReference type="InterPro" id="IPR008844">
    <property type="entry name" value="Spore_GerAC-like"/>
</dbReference>
<keyword evidence="7" id="KW-0449">Lipoprotein</keyword>
<feature type="domain" description="Spore germination protein N-terminal" evidence="9">
    <location>
        <begin position="27"/>
        <end position="194"/>
    </location>
</feature>
<comment type="subcellular location">
    <subcellularLocation>
        <location evidence="1">Membrane</location>
        <topology evidence="1">Lipid-anchor</topology>
    </subcellularLocation>
</comment>
<dbReference type="InterPro" id="IPR046953">
    <property type="entry name" value="Spore_GerAC-like_C"/>
</dbReference>
<dbReference type="NCBIfam" id="TIGR02887">
    <property type="entry name" value="spore_ger_x_C"/>
    <property type="match status" value="1"/>
</dbReference>
<dbReference type="GO" id="GO:0016020">
    <property type="term" value="C:membrane"/>
    <property type="evidence" value="ECO:0007669"/>
    <property type="project" value="UniProtKB-SubCell"/>
</dbReference>
<reference evidence="10 11" key="1">
    <citation type="submission" date="2019-04" db="EMBL/GenBank/DDBJ databases">
        <title>Genome sequence of Bacillus hwajinpoensis strain Y2.</title>
        <authorList>
            <person name="Fair J.L."/>
            <person name="Maclea K.S."/>
        </authorList>
    </citation>
    <scope>NUCLEOTIDE SEQUENCE [LARGE SCALE GENOMIC DNA]</scope>
    <source>
        <strain evidence="10 11">Y2</strain>
    </source>
</reference>
<dbReference type="PROSITE" id="PS51257">
    <property type="entry name" value="PROKAR_LIPOPROTEIN"/>
    <property type="match status" value="1"/>
</dbReference>
<comment type="caution">
    <text evidence="10">The sequence shown here is derived from an EMBL/GenBank/DDBJ whole genome shotgun (WGS) entry which is preliminary data.</text>
</comment>
<dbReference type="EMBL" id="SWFM01000001">
    <property type="protein sequence ID" value="TKD72011.1"/>
    <property type="molecule type" value="Genomic_DNA"/>
</dbReference>
<dbReference type="Gene3D" id="3.30.300.210">
    <property type="entry name" value="Nutrient germinant receptor protein C, domain 3"/>
    <property type="match status" value="1"/>
</dbReference>
<evidence type="ECO:0000256" key="1">
    <source>
        <dbReference type="ARBA" id="ARBA00004635"/>
    </source>
</evidence>
<keyword evidence="6" id="KW-0564">Palmitate</keyword>
<evidence type="ECO:0000256" key="3">
    <source>
        <dbReference type="ARBA" id="ARBA00022544"/>
    </source>
</evidence>
<accession>A0A4U1MMQ1</accession>
<organism evidence="10 11">
    <name type="scientific">Guptibacillus hwajinpoensis</name>
    <dbReference type="NCBI Taxonomy" id="208199"/>
    <lineage>
        <taxon>Bacteria</taxon>
        <taxon>Bacillati</taxon>
        <taxon>Bacillota</taxon>
        <taxon>Bacilli</taxon>
        <taxon>Bacillales</taxon>
        <taxon>Guptibacillaceae</taxon>
        <taxon>Guptibacillus</taxon>
    </lineage>
</organism>
<dbReference type="Proteomes" id="UP000310541">
    <property type="component" value="Unassembled WGS sequence"/>
</dbReference>
<dbReference type="Pfam" id="PF05504">
    <property type="entry name" value="Spore_GerAC"/>
    <property type="match status" value="1"/>
</dbReference>
<evidence type="ECO:0000256" key="6">
    <source>
        <dbReference type="ARBA" id="ARBA00023139"/>
    </source>
</evidence>
<evidence type="ECO:0000313" key="10">
    <source>
        <dbReference type="EMBL" id="TKD72011.1"/>
    </source>
</evidence>
<feature type="domain" description="Spore germination GerAC-like C-terminal" evidence="8">
    <location>
        <begin position="203"/>
        <end position="370"/>
    </location>
</feature>
<evidence type="ECO:0000313" key="11">
    <source>
        <dbReference type="Proteomes" id="UP000310541"/>
    </source>
</evidence>
<dbReference type="AlphaFoldDB" id="A0A4U1MMQ1"/>
<dbReference type="InterPro" id="IPR057336">
    <property type="entry name" value="GerAC_N"/>
</dbReference>
<dbReference type="PANTHER" id="PTHR35789:SF1">
    <property type="entry name" value="SPORE GERMINATION PROTEIN B3"/>
    <property type="match status" value="1"/>
</dbReference>
<dbReference type="OrthoDB" id="2592518at2"/>
<proteinExistence type="inferred from homology"/>
<gene>
    <name evidence="10" type="ORF">FBF83_04215</name>
</gene>
<dbReference type="InterPro" id="IPR038501">
    <property type="entry name" value="Spore_GerAC_C_sf"/>
</dbReference>
<keyword evidence="4" id="KW-0732">Signal</keyword>
<protein>
    <submittedName>
        <fullName evidence="10">Ger(X)C family spore germination protein</fullName>
    </submittedName>
</protein>
<evidence type="ECO:0000256" key="7">
    <source>
        <dbReference type="ARBA" id="ARBA00023288"/>
    </source>
</evidence>
<dbReference type="Pfam" id="PF25198">
    <property type="entry name" value="Spore_GerAC_N"/>
    <property type="match status" value="1"/>
</dbReference>
<comment type="similarity">
    <text evidence="2">Belongs to the GerABKC lipoprotein family.</text>
</comment>
<keyword evidence="5" id="KW-0472">Membrane</keyword>
<evidence type="ECO:0000259" key="8">
    <source>
        <dbReference type="Pfam" id="PF05504"/>
    </source>
</evidence>
<evidence type="ECO:0000256" key="5">
    <source>
        <dbReference type="ARBA" id="ARBA00023136"/>
    </source>
</evidence>
<keyword evidence="3" id="KW-0309">Germination</keyword>
<dbReference type="GO" id="GO:0009847">
    <property type="term" value="P:spore germination"/>
    <property type="evidence" value="ECO:0007669"/>
    <property type="project" value="InterPro"/>
</dbReference>
<sequence length="373" mass="41534">MGEITVRNLKLLVIVFSLIFLLLGCNDQKIIENLGFMSVMCFDKASDSDEEKMLVTSTFPSFSDESTSTEIKLDTVAYSKKEAEKQLSAKTEQQIVNGQIRSLIFGEEFASDGINRIIQSVERDREIGSQVKVVVAEGEASAILESIPIESTGNYVDKMLKKDTDKFTIPYADIHHFSRDLLDDGIDPVVPLIGVEGKDVVVKGSALFRGDQYVGNLTIPESKILLLLIGKVKSSDLVVKIPQESGYRNFFFSYNHSKPKVNVKKNGAGIKEIRIHVTMEGALLEDTGSHIKGDSPTNYKEVEKLIDRHLTNEAAKLIEILKEKQADSLGVSRIVRNSVSYGQWKSMKEEDLLEKVPVNISFNVVVRDNGMLQ</sequence>
<evidence type="ECO:0000256" key="4">
    <source>
        <dbReference type="ARBA" id="ARBA00022729"/>
    </source>
</evidence>
<name>A0A4U1MMQ1_9BACL</name>
<dbReference type="PANTHER" id="PTHR35789">
    <property type="entry name" value="SPORE GERMINATION PROTEIN B3"/>
    <property type="match status" value="1"/>
</dbReference>
<evidence type="ECO:0000259" key="9">
    <source>
        <dbReference type="Pfam" id="PF25198"/>
    </source>
</evidence>